<accession>A0ABD2N7W3</accession>
<evidence type="ECO:0000313" key="2">
    <source>
        <dbReference type="Proteomes" id="UP001516400"/>
    </source>
</evidence>
<gene>
    <name evidence="1" type="ORF">HHI36_019586</name>
</gene>
<dbReference type="EMBL" id="JABFTP020000083">
    <property type="protein sequence ID" value="KAL3274802.1"/>
    <property type="molecule type" value="Genomic_DNA"/>
</dbReference>
<dbReference type="SUPFAM" id="SSF53850">
    <property type="entry name" value="Periplasmic binding protein-like II"/>
    <property type="match status" value="1"/>
</dbReference>
<reference evidence="1 2" key="1">
    <citation type="journal article" date="2021" name="BMC Biol.">
        <title>Horizontally acquired antibacterial genes associated with adaptive radiation of ladybird beetles.</title>
        <authorList>
            <person name="Li H.S."/>
            <person name="Tang X.F."/>
            <person name="Huang Y.H."/>
            <person name="Xu Z.Y."/>
            <person name="Chen M.L."/>
            <person name="Du X.Y."/>
            <person name="Qiu B.Y."/>
            <person name="Chen P.T."/>
            <person name="Zhang W."/>
            <person name="Slipinski A."/>
            <person name="Escalona H.E."/>
            <person name="Waterhouse R.M."/>
            <person name="Zwick A."/>
            <person name="Pang H."/>
        </authorList>
    </citation>
    <scope>NUCLEOTIDE SEQUENCE [LARGE SCALE GENOMIC DNA]</scope>
    <source>
        <strain evidence="1">SYSU2018</strain>
    </source>
</reference>
<feature type="non-terminal residue" evidence="1">
    <location>
        <position position="1"/>
    </location>
</feature>
<dbReference type="Proteomes" id="UP001516400">
    <property type="component" value="Unassembled WGS sequence"/>
</dbReference>
<comment type="caution">
    <text evidence="1">The sequence shown here is derived from an EMBL/GenBank/DDBJ whole genome shotgun (WGS) entry which is preliminary data.</text>
</comment>
<dbReference type="AlphaFoldDB" id="A0ABD2N7W3"/>
<protein>
    <submittedName>
        <fullName evidence="1">Uncharacterized protein</fullName>
    </submittedName>
</protein>
<sequence>VSSGNISTVYPYKEYNLQRIDTEMNLIGYCGDSLISLEAHDLFPVKIPNRWNKSKIRVTYPRKELFSLCIHCKTRYKGIESEIFLSIFEYLKIDIEIVPYNQEKGIYQVFYYEADMIFGLQNMLFIARIVEVTSPYLQEHIVWFIPFASEIPRWKYILQFSRKMFASHLW</sequence>
<name>A0ABD2N7W3_9CUCU</name>
<dbReference type="Gene3D" id="3.40.190.10">
    <property type="entry name" value="Periplasmic binding protein-like II"/>
    <property type="match status" value="1"/>
</dbReference>
<keyword evidence="2" id="KW-1185">Reference proteome</keyword>
<proteinExistence type="predicted"/>
<evidence type="ECO:0000313" key="1">
    <source>
        <dbReference type="EMBL" id="KAL3274802.1"/>
    </source>
</evidence>
<organism evidence="1 2">
    <name type="scientific">Cryptolaemus montrouzieri</name>
    <dbReference type="NCBI Taxonomy" id="559131"/>
    <lineage>
        <taxon>Eukaryota</taxon>
        <taxon>Metazoa</taxon>
        <taxon>Ecdysozoa</taxon>
        <taxon>Arthropoda</taxon>
        <taxon>Hexapoda</taxon>
        <taxon>Insecta</taxon>
        <taxon>Pterygota</taxon>
        <taxon>Neoptera</taxon>
        <taxon>Endopterygota</taxon>
        <taxon>Coleoptera</taxon>
        <taxon>Polyphaga</taxon>
        <taxon>Cucujiformia</taxon>
        <taxon>Coccinelloidea</taxon>
        <taxon>Coccinellidae</taxon>
        <taxon>Scymninae</taxon>
        <taxon>Scymnini</taxon>
        <taxon>Cryptolaemus</taxon>
    </lineage>
</organism>